<accession>A0A7X5TVB3</accession>
<dbReference type="InterPro" id="IPR036291">
    <property type="entry name" value="NAD(P)-bd_dom_sf"/>
</dbReference>
<evidence type="ECO:0000313" key="3">
    <source>
        <dbReference type="EMBL" id="NIH93302.1"/>
    </source>
</evidence>
<keyword evidence="4" id="KW-1185">Reference proteome</keyword>
<dbReference type="PANTHER" id="PTHR43477">
    <property type="entry name" value="DIHYDROANTICAPSIN 7-DEHYDROGENASE"/>
    <property type="match status" value="1"/>
</dbReference>
<dbReference type="Proteomes" id="UP000547444">
    <property type="component" value="Unassembled WGS sequence"/>
</dbReference>
<dbReference type="SUPFAM" id="SSF51735">
    <property type="entry name" value="NAD(P)-binding Rossmann-fold domains"/>
    <property type="match status" value="1"/>
</dbReference>
<proteinExistence type="inferred from homology"/>
<dbReference type="RefSeq" id="WP_167154903.1">
    <property type="nucleotide sequence ID" value="NZ_JAANOW010000001.1"/>
</dbReference>
<keyword evidence="2" id="KW-0560">Oxidoreductase</keyword>
<comment type="caution">
    <text evidence="3">The sequence shown here is derived from an EMBL/GenBank/DDBJ whole genome shotgun (WGS) entry which is preliminary data.</text>
</comment>
<evidence type="ECO:0000313" key="4">
    <source>
        <dbReference type="Proteomes" id="UP000547444"/>
    </source>
</evidence>
<dbReference type="EMBL" id="JAANOW010000001">
    <property type="protein sequence ID" value="NIH93302.1"/>
    <property type="molecule type" value="Genomic_DNA"/>
</dbReference>
<comment type="similarity">
    <text evidence="1">Belongs to the short-chain dehydrogenases/reductases (SDR) family.</text>
</comment>
<dbReference type="Gene3D" id="3.40.50.720">
    <property type="entry name" value="NAD(P)-binding Rossmann-like Domain"/>
    <property type="match status" value="1"/>
</dbReference>
<dbReference type="PANTHER" id="PTHR43477:SF1">
    <property type="entry name" value="DIHYDROANTICAPSIN 7-DEHYDROGENASE"/>
    <property type="match status" value="1"/>
</dbReference>
<gene>
    <name evidence="3" type="ORF">FHU31_000258</name>
</gene>
<evidence type="ECO:0000256" key="2">
    <source>
        <dbReference type="ARBA" id="ARBA00023002"/>
    </source>
</evidence>
<name>A0A7X5TVB3_9MYCO</name>
<dbReference type="NCBIfam" id="NF005754">
    <property type="entry name" value="PRK07578.1"/>
    <property type="match status" value="1"/>
</dbReference>
<protein>
    <submittedName>
        <fullName evidence="3">NAD(P)-dependent dehydrogenase (Short-subunit alcohol dehydrogenase family)</fullName>
    </submittedName>
</protein>
<dbReference type="GO" id="GO:0016491">
    <property type="term" value="F:oxidoreductase activity"/>
    <property type="evidence" value="ECO:0007669"/>
    <property type="project" value="UniProtKB-KW"/>
</dbReference>
<dbReference type="AlphaFoldDB" id="A0A7X5TVB3"/>
<sequence>MKVVVVGSGALGGAVQQVLAEHGYEVLTVGRTSGMFRADLSDRASLDALFAKLGSVDAVANAAGDVFPAPLPQTTDDHWTKSFAAKGMGQINLVRAGLPFIADNGSFTLVSGVLGDEVAPACTVGATVNRLVEGFVQAAASELPRGVRINCVSPTVLTESPAYYDFFPGFTPVPALEVAHAYLRAIANPITGRILKLHKTNA</sequence>
<dbReference type="InterPro" id="IPR002347">
    <property type="entry name" value="SDR_fam"/>
</dbReference>
<organism evidence="3 4">
    <name type="scientific">Mycolicibacterium fluoranthenivorans</name>
    <dbReference type="NCBI Taxonomy" id="258505"/>
    <lineage>
        <taxon>Bacteria</taxon>
        <taxon>Bacillati</taxon>
        <taxon>Actinomycetota</taxon>
        <taxon>Actinomycetes</taxon>
        <taxon>Mycobacteriales</taxon>
        <taxon>Mycobacteriaceae</taxon>
        <taxon>Mycolicibacterium</taxon>
    </lineage>
</organism>
<dbReference type="Pfam" id="PF13561">
    <property type="entry name" value="adh_short_C2"/>
    <property type="match status" value="1"/>
</dbReference>
<dbReference type="CDD" id="cd11731">
    <property type="entry name" value="Lin1944_like_SDR_c"/>
    <property type="match status" value="1"/>
</dbReference>
<evidence type="ECO:0000256" key="1">
    <source>
        <dbReference type="ARBA" id="ARBA00006484"/>
    </source>
</evidence>
<dbReference type="InterPro" id="IPR051122">
    <property type="entry name" value="SDR_DHRS6-like"/>
</dbReference>
<reference evidence="3 4" key="1">
    <citation type="submission" date="2020-03" db="EMBL/GenBank/DDBJ databases">
        <title>Sequencing the genomes of 1000 actinobacteria strains.</title>
        <authorList>
            <person name="Klenk H.-P."/>
        </authorList>
    </citation>
    <scope>NUCLEOTIDE SEQUENCE [LARGE SCALE GENOMIC DNA]</scope>
    <source>
        <strain evidence="3 4">DSM 44556</strain>
    </source>
</reference>